<feature type="transmembrane region" description="Helical" evidence="5">
    <location>
        <begin position="110"/>
        <end position="128"/>
    </location>
</feature>
<sequence>MEIIGYFFAIIIGLILGLIGGGGSILTVPIFVYLFHLDAVTATSFSMFVVGSTSLVGSAGYIKQRKIDFRTSLLFGIPSIIGIIFSRRLVVPHLPEYIIQRGEFILTKNTFLLILFAILMLVSSYKMIKKTNDTPLKKTQEPNYTLLISQGLLVGILTGLVGAGGGFLIVPALVMLLGMEMKEAIASSLFIIAMNSLLGFFLTLDKVVVDWGFLMIFTSLSVFGIFLGLYLSKKINGRKLKPAFGWFVLVMGIYIIAKETFLK</sequence>
<dbReference type="PANTHER" id="PTHR43701">
    <property type="entry name" value="MEMBRANE TRANSPORTER PROTEIN MJ0441-RELATED"/>
    <property type="match status" value="1"/>
</dbReference>
<reference evidence="7" key="1">
    <citation type="journal article" date="2019" name="Int. J. Syst. Evol. Microbiol.">
        <title>The Global Catalogue of Microorganisms (GCM) 10K type strain sequencing project: providing services to taxonomists for standard genome sequencing and annotation.</title>
        <authorList>
            <consortium name="The Broad Institute Genomics Platform"/>
            <consortium name="The Broad Institute Genome Sequencing Center for Infectious Disease"/>
            <person name="Wu L."/>
            <person name="Ma J."/>
        </authorList>
    </citation>
    <scope>NUCLEOTIDE SEQUENCE [LARGE SCALE GENOMIC DNA]</scope>
    <source>
        <strain evidence="7">CGMCC 1.7656</strain>
    </source>
</reference>
<evidence type="ECO:0000313" key="6">
    <source>
        <dbReference type="EMBL" id="GGP03871.1"/>
    </source>
</evidence>
<evidence type="ECO:0000256" key="5">
    <source>
        <dbReference type="RuleBase" id="RU363041"/>
    </source>
</evidence>
<comment type="caution">
    <text evidence="6">The sequence shown here is derived from an EMBL/GenBank/DDBJ whole genome shotgun (WGS) entry which is preliminary data.</text>
</comment>
<keyword evidence="5" id="KW-1003">Cell membrane</keyword>
<dbReference type="RefSeq" id="WP_188617351.1">
    <property type="nucleotide sequence ID" value="NZ_BMLV01000002.1"/>
</dbReference>
<keyword evidence="3 5" id="KW-1133">Transmembrane helix</keyword>
<accession>A0ABQ2NKU5</accession>
<keyword evidence="7" id="KW-1185">Reference proteome</keyword>
<dbReference type="EMBL" id="BMLV01000002">
    <property type="protein sequence ID" value="GGP03871.1"/>
    <property type="molecule type" value="Genomic_DNA"/>
</dbReference>
<feature type="transmembrane region" description="Helical" evidence="5">
    <location>
        <begin position="7"/>
        <end position="34"/>
    </location>
</feature>
<gene>
    <name evidence="6" type="ORF">GCM10010992_13930</name>
</gene>
<organism evidence="6 7">
    <name type="scientific">Cloacibacterium rupense</name>
    <dbReference type="NCBI Taxonomy" id="517423"/>
    <lineage>
        <taxon>Bacteria</taxon>
        <taxon>Pseudomonadati</taxon>
        <taxon>Bacteroidota</taxon>
        <taxon>Flavobacteriia</taxon>
        <taxon>Flavobacteriales</taxon>
        <taxon>Weeksellaceae</taxon>
    </lineage>
</organism>
<evidence type="ECO:0000256" key="3">
    <source>
        <dbReference type="ARBA" id="ARBA00022989"/>
    </source>
</evidence>
<evidence type="ECO:0000313" key="7">
    <source>
        <dbReference type="Proteomes" id="UP000620064"/>
    </source>
</evidence>
<evidence type="ECO:0000256" key="1">
    <source>
        <dbReference type="ARBA" id="ARBA00004141"/>
    </source>
</evidence>
<feature type="transmembrane region" description="Helical" evidence="5">
    <location>
        <begin position="184"/>
        <end position="204"/>
    </location>
</feature>
<dbReference type="Proteomes" id="UP000620064">
    <property type="component" value="Unassembled WGS sequence"/>
</dbReference>
<proteinExistence type="inferred from homology"/>
<comment type="similarity">
    <text evidence="5">Belongs to the 4-toluene sulfonate uptake permease (TSUP) (TC 2.A.102) family.</text>
</comment>
<feature type="transmembrane region" description="Helical" evidence="5">
    <location>
        <begin position="152"/>
        <end position="178"/>
    </location>
</feature>
<protein>
    <recommendedName>
        <fullName evidence="5">Probable membrane transporter protein</fullName>
    </recommendedName>
</protein>
<dbReference type="InterPro" id="IPR002781">
    <property type="entry name" value="TM_pro_TauE-like"/>
</dbReference>
<name>A0ABQ2NKU5_9FLAO</name>
<evidence type="ECO:0000256" key="4">
    <source>
        <dbReference type="ARBA" id="ARBA00023136"/>
    </source>
</evidence>
<feature type="transmembrane region" description="Helical" evidence="5">
    <location>
        <begin position="211"/>
        <end position="231"/>
    </location>
</feature>
<feature type="transmembrane region" description="Helical" evidence="5">
    <location>
        <begin position="73"/>
        <end position="90"/>
    </location>
</feature>
<evidence type="ECO:0000256" key="2">
    <source>
        <dbReference type="ARBA" id="ARBA00022692"/>
    </source>
</evidence>
<keyword evidence="4 5" id="KW-0472">Membrane</keyword>
<dbReference type="InterPro" id="IPR051598">
    <property type="entry name" value="TSUP/Inactive_protease-like"/>
</dbReference>
<keyword evidence="2 5" id="KW-0812">Transmembrane</keyword>
<feature type="transmembrane region" description="Helical" evidence="5">
    <location>
        <begin position="40"/>
        <end position="61"/>
    </location>
</feature>
<dbReference type="PANTHER" id="PTHR43701:SF2">
    <property type="entry name" value="MEMBRANE TRANSPORTER PROTEIN YJNA-RELATED"/>
    <property type="match status" value="1"/>
</dbReference>
<dbReference type="Pfam" id="PF01925">
    <property type="entry name" value="TauE"/>
    <property type="match status" value="1"/>
</dbReference>
<feature type="transmembrane region" description="Helical" evidence="5">
    <location>
        <begin position="243"/>
        <end position="262"/>
    </location>
</feature>
<comment type="subcellular location">
    <subcellularLocation>
        <location evidence="5">Cell membrane</location>
        <topology evidence="5">Multi-pass membrane protein</topology>
    </subcellularLocation>
    <subcellularLocation>
        <location evidence="1">Membrane</location>
        <topology evidence="1">Multi-pass membrane protein</topology>
    </subcellularLocation>
</comment>